<dbReference type="EMBL" id="JAXOFX010000001">
    <property type="protein sequence ID" value="MDZ5470441.1"/>
    <property type="molecule type" value="Genomic_DNA"/>
</dbReference>
<dbReference type="Proteomes" id="UP001290455">
    <property type="component" value="Unassembled WGS sequence"/>
</dbReference>
<organism evidence="1 2">
    <name type="scientific">Robertmurraya mangrovi</name>
    <dbReference type="NCBI Taxonomy" id="3098077"/>
    <lineage>
        <taxon>Bacteria</taxon>
        <taxon>Bacillati</taxon>
        <taxon>Bacillota</taxon>
        <taxon>Bacilli</taxon>
        <taxon>Bacillales</taxon>
        <taxon>Bacillaceae</taxon>
        <taxon>Robertmurraya</taxon>
    </lineage>
</organism>
<reference evidence="1 2" key="1">
    <citation type="submission" date="2023-11" db="EMBL/GenBank/DDBJ databases">
        <title>Bacillus jintuensis, isolated from a mudflat on the Beibu Gulf coast.</title>
        <authorList>
            <person name="Li M."/>
        </authorList>
    </citation>
    <scope>NUCLEOTIDE SEQUENCE [LARGE SCALE GENOMIC DNA]</scope>
    <source>
        <strain evidence="1 2">31A1R</strain>
    </source>
</reference>
<dbReference type="Gene3D" id="3.40.50.12780">
    <property type="entry name" value="N-terminal domain of ligase-like"/>
    <property type="match status" value="1"/>
</dbReference>
<evidence type="ECO:0000313" key="2">
    <source>
        <dbReference type="Proteomes" id="UP001290455"/>
    </source>
</evidence>
<sequence length="453" mass="52612">MKDKLVKLRLNTSGKILKNLSTLQDTEWLNKNQVKSIQQRRLTDLVKYAHENVPYYRENLPFHSIINNDGLIDFSQLSKIPILTKSIIRNHFEELKSEKLDAMNWYQNTSGGSTGEPILFIQHKEVKEWEQSVKLLFDEWSGKSIGEKQIRLWGSQRDLLVGNENLRSKFGKWMRNEVWLNAFSLSDERMLDYVDQINSIKPVQILAYAESIYELSVFIEEHKLKVHSPKSIMTSAGTLYPHMREVIERVFKTKVFNRYGSREVGDIACECNHHNGLHISSLTHYVEILKSDHSPADKGEMGEIIVTPLMNFGMPLIRYKIGDMGKWAEEECSCGRGLPLLKEVSGRVTDTFITKEKKPIYGAYFAMLFYHKDWIKKFQIIQEDYELIKLSLVLKNQYVMNPFEVYSEEISKITKDIKDVMGPNCDVSFDFLQKIESSPSGKHRALISKVKRD</sequence>
<accession>A0ABU5ITI3</accession>
<protein>
    <recommendedName>
        <fullName evidence="3">Phenylacetate-CoA ligase</fullName>
    </recommendedName>
</protein>
<proteinExistence type="predicted"/>
<dbReference type="InterPro" id="IPR042099">
    <property type="entry name" value="ANL_N_sf"/>
</dbReference>
<gene>
    <name evidence="1" type="ORF">SM124_01645</name>
</gene>
<evidence type="ECO:0000313" key="1">
    <source>
        <dbReference type="EMBL" id="MDZ5470441.1"/>
    </source>
</evidence>
<dbReference type="PANTHER" id="PTHR36932:SF1">
    <property type="entry name" value="CAPSULAR POLYSACCHARIDE BIOSYNTHESIS PROTEIN"/>
    <property type="match status" value="1"/>
</dbReference>
<name>A0ABU5ITI3_9BACI</name>
<dbReference type="InterPro" id="IPR053158">
    <property type="entry name" value="CapK_Type1_Caps_Biosynth"/>
</dbReference>
<comment type="caution">
    <text evidence="1">The sequence shown here is derived from an EMBL/GenBank/DDBJ whole genome shotgun (WGS) entry which is preliminary data.</text>
</comment>
<evidence type="ECO:0008006" key="3">
    <source>
        <dbReference type="Google" id="ProtNLM"/>
    </source>
</evidence>
<dbReference type="RefSeq" id="WP_322444742.1">
    <property type="nucleotide sequence ID" value="NZ_JAXOFX010000001.1"/>
</dbReference>
<dbReference type="SUPFAM" id="SSF56801">
    <property type="entry name" value="Acetyl-CoA synthetase-like"/>
    <property type="match status" value="1"/>
</dbReference>
<dbReference type="PANTHER" id="PTHR36932">
    <property type="entry name" value="CAPSULAR POLYSACCHARIDE BIOSYNTHESIS PROTEIN"/>
    <property type="match status" value="1"/>
</dbReference>
<keyword evidence="2" id="KW-1185">Reference proteome</keyword>